<sequence length="620" mass="68173">MGNNDCSNERQAIRESWNRCTAWGLKHDQRPSPTGSRPAAGIREDSEHSELISVTDTEVVPYYRNVLSNSRCLILLADAQATVLQSWGDGSITDRNLKPWFLKGANWREQTCGTNAIGTAIATGAAIQIQRNDHFLKLHRNLIGSAAPIYDAGNELAGVLSVFTDAYLPQAHTLGMVRLLSQSIENRLISRRFEGSHCLITLNTNADNFDSPWSGIIACEGNGTVIACNQRASQLLGSNPVNHALDELFSGSGRRILQQSNRAPMQLVTRNKVRLSARITQPEQPAPERPVRQLARETEIEEPSGPNLSELEFGDAAVRRCADLASKVLKRGVPLVITGETGVGKEVLVKALHNASERRAQPLVSVNCAAIPSELVESELFGYQPGAFTGARAKGAIGFIRKAHRGILFLDEIGEMPMAAQSRLLRVLQEREVIPVGSTDSVPVDILLITATNRSLQSHIDSGQFRSDLYYRINGLSVELPPLRKRSDKQELFQQIYRQHRDDGQPEALSDSVLATLTQHPWPGNIRQLENVIKVAVAIADGDPVQLWHLPEDFLSAPESTSNNAVEPSGNRATHQTLSDGLSQTLDAYRECMGNISHTARALSISRNTVYKRLRELGVR</sequence>
<evidence type="ECO:0000256" key="1">
    <source>
        <dbReference type="ARBA" id="ARBA00022741"/>
    </source>
</evidence>
<dbReference type="InterPro" id="IPR003593">
    <property type="entry name" value="AAA+_ATPase"/>
</dbReference>
<dbReference type="InterPro" id="IPR058031">
    <property type="entry name" value="AAA_lid_NorR"/>
</dbReference>
<name>A0ABT8W2S9_9GAMM</name>
<keyword evidence="3" id="KW-0805">Transcription regulation</keyword>
<dbReference type="Gene3D" id="1.10.8.60">
    <property type="match status" value="1"/>
</dbReference>
<dbReference type="InterPro" id="IPR025662">
    <property type="entry name" value="Sigma_54_int_dom_ATP-bd_1"/>
</dbReference>
<comment type="caution">
    <text evidence="7">The sequence shown here is derived from an EMBL/GenBank/DDBJ whole genome shotgun (WGS) entry which is preliminary data.</text>
</comment>
<keyword evidence="1" id="KW-0547">Nucleotide-binding</keyword>
<proteinExistence type="predicted"/>
<dbReference type="PANTHER" id="PTHR32071:SF77">
    <property type="entry name" value="TRANSCRIPTIONAL REGULATORY PROTEIN"/>
    <property type="match status" value="1"/>
</dbReference>
<dbReference type="PANTHER" id="PTHR32071">
    <property type="entry name" value="TRANSCRIPTIONAL REGULATORY PROTEIN"/>
    <property type="match status" value="1"/>
</dbReference>
<dbReference type="Gene3D" id="3.40.50.300">
    <property type="entry name" value="P-loop containing nucleotide triphosphate hydrolases"/>
    <property type="match status" value="1"/>
</dbReference>
<evidence type="ECO:0000256" key="4">
    <source>
        <dbReference type="ARBA" id="ARBA00023163"/>
    </source>
</evidence>
<dbReference type="SUPFAM" id="SSF52540">
    <property type="entry name" value="P-loop containing nucleoside triphosphate hydrolases"/>
    <property type="match status" value="1"/>
</dbReference>
<evidence type="ECO:0000313" key="7">
    <source>
        <dbReference type="EMBL" id="MDO3722551.1"/>
    </source>
</evidence>
<keyword evidence="2" id="KW-0067">ATP-binding</keyword>
<dbReference type="SMART" id="SM00382">
    <property type="entry name" value="AAA"/>
    <property type="match status" value="1"/>
</dbReference>
<organism evidence="7 8">
    <name type="scientific">Marinobacter suaedae</name>
    <dbReference type="NCBI Taxonomy" id="3057675"/>
    <lineage>
        <taxon>Bacteria</taxon>
        <taxon>Pseudomonadati</taxon>
        <taxon>Pseudomonadota</taxon>
        <taxon>Gammaproteobacteria</taxon>
        <taxon>Pseudomonadales</taxon>
        <taxon>Marinobacteraceae</taxon>
        <taxon>Marinobacter</taxon>
    </lineage>
</organism>
<dbReference type="InterPro" id="IPR029016">
    <property type="entry name" value="GAF-like_dom_sf"/>
</dbReference>
<feature type="domain" description="Sigma-54 factor interaction" evidence="6">
    <location>
        <begin position="311"/>
        <end position="538"/>
    </location>
</feature>
<dbReference type="EMBL" id="JAUMIS010000002">
    <property type="protein sequence ID" value="MDO3722551.1"/>
    <property type="molecule type" value="Genomic_DNA"/>
</dbReference>
<evidence type="ECO:0000256" key="5">
    <source>
        <dbReference type="SAM" id="MobiDB-lite"/>
    </source>
</evidence>
<dbReference type="CDD" id="cd00009">
    <property type="entry name" value="AAA"/>
    <property type="match status" value="1"/>
</dbReference>
<dbReference type="Gene3D" id="3.30.450.40">
    <property type="match status" value="1"/>
</dbReference>
<dbReference type="InterPro" id="IPR009057">
    <property type="entry name" value="Homeodomain-like_sf"/>
</dbReference>
<accession>A0ABT8W2S9</accession>
<keyword evidence="8" id="KW-1185">Reference proteome</keyword>
<evidence type="ECO:0000256" key="3">
    <source>
        <dbReference type="ARBA" id="ARBA00023015"/>
    </source>
</evidence>
<gene>
    <name evidence="7" type="ORF">QVZ43_12540</name>
</gene>
<evidence type="ECO:0000259" key="6">
    <source>
        <dbReference type="PROSITE" id="PS50045"/>
    </source>
</evidence>
<feature type="region of interest" description="Disordered" evidence="5">
    <location>
        <begin position="24"/>
        <end position="47"/>
    </location>
</feature>
<reference evidence="7" key="1">
    <citation type="submission" date="2023-07" db="EMBL/GenBank/DDBJ databases">
        <title>Marinobacter sp. chi1 genome sequencing and assembly.</title>
        <authorList>
            <person name="Park S."/>
        </authorList>
    </citation>
    <scope>NUCLEOTIDE SEQUENCE</scope>
    <source>
        <strain evidence="7">Chi1</strain>
    </source>
</reference>
<dbReference type="SUPFAM" id="SSF46689">
    <property type="entry name" value="Homeodomain-like"/>
    <property type="match status" value="1"/>
</dbReference>
<dbReference type="RefSeq" id="WP_302910198.1">
    <property type="nucleotide sequence ID" value="NZ_JAUMIS010000002.1"/>
</dbReference>
<protein>
    <submittedName>
        <fullName evidence="7">Sigma-54-dependent Fis family transcriptional regulator</fullName>
    </submittedName>
</protein>
<dbReference type="PROSITE" id="PS50045">
    <property type="entry name" value="SIGMA54_INTERACT_4"/>
    <property type="match status" value="1"/>
</dbReference>
<dbReference type="InterPro" id="IPR025736">
    <property type="entry name" value="PucR_C-HTH_dom"/>
</dbReference>
<feature type="region of interest" description="Disordered" evidence="5">
    <location>
        <begin position="558"/>
        <end position="578"/>
    </location>
</feature>
<dbReference type="Pfam" id="PF13556">
    <property type="entry name" value="HTH_30"/>
    <property type="match status" value="1"/>
</dbReference>
<dbReference type="InterPro" id="IPR027417">
    <property type="entry name" value="P-loop_NTPase"/>
</dbReference>
<dbReference type="InterPro" id="IPR002078">
    <property type="entry name" value="Sigma_54_int"/>
</dbReference>
<dbReference type="Pfam" id="PF00158">
    <property type="entry name" value="Sigma54_activat"/>
    <property type="match status" value="1"/>
</dbReference>
<evidence type="ECO:0000313" key="8">
    <source>
        <dbReference type="Proteomes" id="UP001168640"/>
    </source>
</evidence>
<dbReference type="PROSITE" id="PS00675">
    <property type="entry name" value="SIGMA54_INTERACT_1"/>
    <property type="match status" value="1"/>
</dbReference>
<dbReference type="Proteomes" id="UP001168640">
    <property type="component" value="Unassembled WGS sequence"/>
</dbReference>
<dbReference type="Gene3D" id="1.10.10.60">
    <property type="entry name" value="Homeodomain-like"/>
    <property type="match status" value="1"/>
</dbReference>
<keyword evidence="4" id="KW-0804">Transcription</keyword>
<dbReference type="PROSITE" id="PS00688">
    <property type="entry name" value="SIGMA54_INTERACT_3"/>
    <property type="match status" value="1"/>
</dbReference>
<evidence type="ECO:0000256" key="2">
    <source>
        <dbReference type="ARBA" id="ARBA00022840"/>
    </source>
</evidence>
<dbReference type="InterPro" id="IPR025944">
    <property type="entry name" value="Sigma_54_int_dom_CS"/>
</dbReference>
<dbReference type="Pfam" id="PF25601">
    <property type="entry name" value="AAA_lid_14"/>
    <property type="match status" value="1"/>
</dbReference>